<proteinExistence type="predicted"/>
<evidence type="ECO:0000313" key="2">
    <source>
        <dbReference type="Proteomes" id="UP000241538"/>
    </source>
</evidence>
<organism evidence="1 2">
    <name type="scientific">Pantoea vagans</name>
    <dbReference type="NCBI Taxonomy" id="470934"/>
    <lineage>
        <taxon>Bacteria</taxon>
        <taxon>Pseudomonadati</taxon>
        <taxon>Pseudomonadota</taxon>
        <taxon>Gammaproteobacteria</taxon>
        <taxon>Enterobacterales</taxon>
        <taxon>Erwiniaceae</taxon>
        <taxon>Pantoea</taxon>
    </lineage>
</organism>
<name>A0AAN1NQP1_9GAMM</name>
<accession>A0AAN1NQP1</accession>
<dbReference type="AlphaFoldDB" id="A0AAN1NQP1"/>
<dbReference type="RefSeq" id="WP_033782849.1">
    <property type="nucleotide sequence ID" value="NZ_CP028349.1"/>
</dbReference>
<gene>
    <name evidence="1" type="ORF">C9381_10385</name>
</gene>
<reference evidence="1 2" key="1">
    <citation type="journal article" date="2018" name="Int J Genomics">
        <title>Comparative Genomics Analysis of Plasmid pPV989-94 from a Clinical Isolate of Pantoea vagans PV989.</title>
        <authorList>
            <person name="Xu L."/>
            <person name="Yin M."/>
            <person name="Zhu T."/>
            <person name="Lu J."/>
            <person name="Bao Q."/>
        </authorList>
    </citation>
    <scope>NUCLEOTIDE SEQUENCE [LARGE SCALE GENOMIC DNA]</scope>
    <source>
        <strain evidence="1 2">PV989</strain>
    </source>
</reference>
<dbReference type="EMBL" id="CP028349">
    <property type="protein sequence ID" value="AVV37574.1"/>
    <property type="molecule type" value="Genomic_DNA"/>
</dbReference>
<evidence type="ECO:0000313" key="1">
    <source>
        <dbReference type="EMBL" id="AVV37574.1"/>
    </source>
</evidence>
<sequence>MTEMLFSDYGIDIVVRDGFFYIQYDDGGLVSKEIESEISKDEALKAQRSPADANEIILLTQVRDGINIAKF</sequence>
<dbReference type="Proteomes" id="UP000241538">
    <property type="component" value="Chromosome"/>
</dbReference>
<protein>
    <submittedName>
        <fullName evidence="1">Uncharacterized protein</fullName>
    </submittedName>
</protein>